<dbReference type="Proteomes" id="UP000240493">
    <property type="component" value="Unassembled WGS sequence"/>
</dbReference>
<gene>
    <name evidence="2" type="ORF">M441DRAFT_143043</name>
</gene>
<dbReference type="Pfam" id="PF01266">
    <property type="entry name" value="DAO"/>
    <property type="match status" value="1"/>
</dbReference>
<evidence type="ECO:0000259" key="1">
    <source>
        <dbReference type="Pfam" id="PF01266"/>
    </source>
</evidence>
<protein>
    <recommendedName>
        <fullName evidence="1">FAD dependent oxidoreductase domain-containing protein</fullName>
    </recommendedName>
</protein>
<accession>A0A2T3Z5R9</accession>
<evidence type="ECO:0000313" key="2">
    <source>
        <dbReference type="EMBL" id="PTB40171.1"/>
    </source>
</evidence>
<reference evidence="2 3" key="1">
    <citation type="submission" date="2016-07" db="EMBL/GenBank/DDBJ databases">
        <title>Multiple horizontal gene transfer events from other fungi enriched the ability of initially mycotrophic Trichoderma (Ascomycota) to feed on dead plant biomass.</title>
        <authorList>
            <consortium name="DOE Joint Genome Institute"/>
            <person name="Aerts A."/>
            <person name="Atanasova L."/>
            <person name="Chenthamara K."/>
            <person name="Zhang J."/>
            <person name="Grujic M."/>
            <person name="Henrissat B."/>
            <person name="Kuo A."/>
            <person name="Salamov A."/>
            <person name="Lipzen A."/>
            <person name="Labutti K."/>
            <person name="Barry K."/>
            <person name="Miao Y."/>
            <person name="Rahimi M.J."/>
            <person name="Shen Q."/>
            <person name="Grigoriev I.V."/>
            <person name="Kubicek C.P."/>
            <person name="Druzhinina I.S."/>
        </authorList>
    </citation>
    <scope>NUCLEOTIDE SEQUENCE [LARGE SCALE GENOMIC DNA]</scope>
    <source>
        <strain evidence="2 3">CBS 433.97</strain>
    </source>
</reference>
<evidence type="ECO:0000313" key="3">
    <source>
        <dbReference type="Proteomes" id="UP000240493"/>
    </source>
</evidence>
<proteinExistence type="predicted"/>
<dbReference type="InterPro" id="IPR006076">
    <property type="entry name" value="FAD-dep_OxRdtase"/>
</dbReference>
<dbReference type="Gene3D" id="3.30.9.10">
    <property type="entry name" value="D-Amino Acid Oxidase, subunit A, domain 2"/>
    <property type="match status" value="1"/>
</dbReference>
<organism evidence="2 3">
    <name type="scientific">Trichoderma asperellum (strain ATCC 204424 / CBS 433.97 / NBRC 101777)</name>
    <dbReference type="NCBI Taxonomy" id="1042311"/>
    <lineage>
        <taxon>Eukaryota</taxon>
        <taxon>Fungi</taxon>
        <taxon>Dikarya</taxon>
        <taxon>Ascomycota</taxon>
        <taxon>Pezizomycotina</taxon>
        <taxon>Sordariomycetes</taxon>
        <taxon>Hypocreomycetidae</taxon>
        <taxon>Hypocreales</taxon>
        <taxon>Hypocreaceae</taxon>
        <taxon>Trichoderma</taxon>
    </lineage>
</organism>
<dbReference type="STRING" id="1042311.A0A2T3Z5R9"/>
<feature type="domain" description="FAD dependent oxidoreductase" evidence="1">
    <location>
        <begin position="73"/>
        <end position="486"/>
    </location>
</feature>
<dbReference type="PANTHER" id="PTHR13847:SF213">
    <property type="entry name" value="DEPENDENT OXIDOREDUCTASE, PUTATIVE-RELATED"/>
    <property type="match status" value="1"/>
</dbReference>
<dbReference type="PANTHER" id="PTHR13847">
    <property type="entry name" value="SARCOSINE DEHYDROGENASE-RELATED"/>
    <property type="match status" value="1"/>
</dbReference>
<dbReference type="GO" id="GO:0005737">
    <property type="term" value="C:cytoplasm"/>
    <property type="evidence" value="ECO:0007669"/>
    <property type="project" value="TreeGrafter"/>
</dbReference>
<dbReference type="AlphaFoldDB" id="A0A2T3Z5R9"/>
<dbReference type="EMBL" id="KZ679263">
    <property type="protein sequence ID" value="PTB40171.1"/>
    <property type="molecule type" value="Genomic_DNA"/>
</dbReference>
<name>A0A2T3Z5R9_TRIA4</name>
<keyword evidence="3" id="KW-1185">Reference proteome</keyword>
<dbReference type="OrthoDB" id="429143at2759"/>
<dbReference type="InterPro" id="IPR036188">
    <property type="entry name" value="FAD/NAD-bd_sf"/>
</dbReference>
<dbReference type="SUPFAM" id="SSF51905">
    <property type="entry name" value="FAD/NAD(P)-binding domain"/>
    <property type="match status" value="1"/>
</dbReference>
<sequence>MGAVISYLQGGITTVTSALRTLSALNAKYQSLLQRVHAGPFSPAENPTVSYWMQNPPFPEIGDIQDDLPAEADVVIIGSGITGAAAAKTVLELSSSVSPAKAPQVVVLEARQLCSGATARNGGHIKCVPHEEFAQLRRTLGEEKARKIVRMKMRHLEVLQEVGAEMPWGEVREVETVDVCLERGVFEKLKTRADELKEWMPECEIEAWEADEARERFGVNQHVVGAVSYKAGALWPYRLVTSTWNDLMKRYPNLAVSTHTMVSSISPNSDAATADSTPYTVHTPRGTLRAKHVLHATNGYTGHLNPALRGCLTGVIGHMTAQSPGKSFAPVCHGGRSWSVIYGNGYDYVTQRPDGEDGSAGELMLGGGLFRSKDEGLDQIGVWDDGRTDAFPLMHLRGSMATIFEPRWGVGGELKGAWTGIMGFTGDMLPFVGSLPAEMDVLVPSRKSKTKRIQGGFEKGASGQWLAAGFNGEGMVWAWLSGVAVAIMMLGLEEEDLEKAVGRPGGRLDEWYPMEEVRVDAARLRRADLTNMAGEV</sequence>
<dbReference type="Gene3D" id="3.50.50.60">
    <property type="entry name" value="FAD/NAD(P)-binding domain"/>
    <property type="match status" value="1"/>
</dbReference>